<accession>A0ABT5NUY1</accession>
<evidence type="ECO:0000313" key="3">
    <source>
        <dbReference type="Proteomes" id="UP001148203"/>
    </source>
</evidence>
<gene>
    <name evidence="2" type="ORF">M5G11_15715</name>
</gene>
<reference evidence="2 3" key="1">
    <citation type="submission" date="2022-05" db="EMBL/GenBank/DDBJ databases">
        <title>Novel Pseudomonas spp. Isolated from a Rainbow Trout Aquaculture Facility.</title>
        <authorList>
            <person name="Testerman T."/>
            <person name="Graf J."/>
        </authorList>
    </citation>
    <scope>NUCLEOTIDE SEQUENCE [LARGE SCALE GENOMIC DNA]</scope>
    <source>
        <strain evidence="2 3">ID681</strain>
    </source>
</reference>
<dbReference type="InterPro" id="IPR016181">
    <property type="entry name" value="Acyl_CoA_acyltransferase"/>
</dbReference>
<proteinExistence type="predicted"/>
<comment type="caution">
    <text evidence="2">The sequence shown here is derived from an EMBL/GenBank/DDBJ whole genome shotgun (WGS) entry which is preliminary data.</text>
</comment>
<dbReference type="Proteomes" id="UP001148203">
    <property type="component" value="Unassembled WGS sequence"/>
</dbReference>
<keyword evidence="3" id="KW-1185">Reference proteome</keyword>
<evidence type="ECO:0000259" key="1">
    <source>
        <dbReference type="Pfam" id="PF00583"/>
    </source>
</evidence>
<organism evidence="2 3">
    <name type="scientific">Pseudomonas fontis</name>
    <dbReference type="NCBI Taxonomy" id="2942633"/>
    <lineage>
        <taxon>Bacteria</taxon>
        <taxon>Pseudomonadati</taxon>
        <taxon>Pseudomonadota</taxon>
        <taxon>Gammaproteobacteria</taxon>
        <taxon>Pseudomonadales</taxon>
        <taxon>Pseudomonadaceae</taxon>
        <taxon>Pseudomonas</taxon>
    </lineage>
</organism>
<sequence>MRSGQQRWFVVELGAKIVGCSCVARRAWNQSWEVCHGVVHPEARRTGVISSLVRLSLEEHCPEALELGFYITRNLASHSVMKHIKPAVLVGHDGGPDTVDGLREYHLTALHPPTCDGFVHAAPWYANTAGAEFISHFLYESLQLEPVQDNYPATCLSGPPGAEQTGHLRYTHDAAGNALTLSGESQCALSEQAVIAELSALLEQWKHADYISVPILADKLELLSYLISLGFSITAYLPAWHLHQGARFDCILLVLNNFSPAPRSHGFDDEVVFFDQAYARLADHLCTLAAQRPR</sequence>
<dbReference type="InterPro" id="IPR000182">
    <property type="entry name" value="GNAT_dom"/>
</dbReference>
<dbReference type="SUPFAM" id="SSF55729">
    <property type="entry name" value="Acyl-CoA N-acyltransferases (Nat)"/>
    <property type="match status" value="1"/>
</dbReference>
<dbReference type="EMBL" id="JAMDGY010000045">
    <property type="protein sequence ID" value="MDD0991982.1"/>
    <property type="molecule type" value="Genomic_DNA"/>
</dbReference>
<name>A0ABT5NUY1_9PSED</name>
<dbReference type="Pfam" id="PF00583">
    <property type="entry name" value="Acetyltransf_1"/>
    <property type="match status" value="1"/>
</dbReference>
<protein>
    <submittedName>
        <fullName evidence="2">GNAT family N-acetyltransferase</fullName>
    </submittedName>
</protein>
<evidence type="ECO:0000313" key="2">
    <source>
        <dbReference type="EMBL" id="MDD0991982.1"/>
    </source>
</evidence>
<dbReference type="Gene3D" id="3.40.630.30">
    <property type="match status" value="1"/>
</dbReference>
<dbReference type="CDD" id="cd04301">
    <property type="entry name" value="NAT_SF"/>
    <property type="match status" value="1"/>
</dbReference>
<feature type="domain" description="N-acetyltransferase" evidence="1">
    <location>
        <begin position="6"/>
        <end position="79"/>
    </location>
</feature>